<dbReference type="EMBL" id="JAMDMM010000039">
    <property type="protein sequence ID" value="MCY9609509.1"/>
    <property type="molecule type" value="Genomic_DNA"/>
</dbReference>
<sequence length="174" mass="20257">MKRYDFNPDPRMSPTVGLLHAAVTYNYERLKRLVAGLNQTDIDYRGPDHQMNSIAQLLRHLAVVDLEWVYRLQSMAVPAELAERFGPMTDAEGRLPAIRGIPLETLLDEYDYVQDRFREICLGLRDEDLERSVPYENGHQAAIRWAIWHVADHSRHHYANIAHLKKCLRERNAP</sequence>
<dbReference type="Proteomes" id="UP001209276">
    <property type="component" value="Unassembled WGS sequence"/>
</dbReference>
<dbReference type="SUPFAM" id="SSF109854">
    <property type="entry name" value="DinB/YfiT-like putative metalloenzymes"/>
    <property type="match status" value="1"/>
</dbReference>
<dbReference type="InterPro" id="IPR024775">
    <property type="entry name" value="DinB-like"/>
</dbReference>
<evidence type="ECO:0000259" key="1">
    <source>
        <dbReference type="Pfam" id="PF12867"/>
    </source>
</evidence>
<comment type="caution">
    <text evidence="2">The sequence shown here is derived from an EMBL/GenBank/DDBJ whole genome shotgun (WGS) entry which is preliminary data.</text>
</comment>
<evidence type="ECO:0000313" key="2">
    <source>
        <dbReference type="EMBL" id="MCY9609509.1"/>
    </source>
</evidence>
<evidence type="ECO:0000313" key="3">
    <source>
        <dbReference type="Proteomes" id="UP001209276"/>
    </source>
</evidence>
<protein>
    <submittedName>
        <fullName evidence="2">DinB family protein</fullName>
    </submittedName>
</protein>
<proteinExistence type="predicted"/>
<feature type="domain" description="DinB-like" evidence="1">
    <location>
        <begin position="26"/>
        <end position="159"/>
    </location>
</feature>
<gene>
    <name evidence="2" type="ORF">M5W83_20380</name>
</gene>
<dbReference type="RefSeq" id="WP_244194391.1">
    <property type="nucleotide sequence ID" value="NZ_CABMNB010000047.1"/>
</dbReference>
<name>A0ABT4G0B1_PANTH</name>
<accession>A0ABT4G0B1</accession>
<keyword evidence="3" id="KW-1185">Reference proteome</keyword>
<organism evidence="2 3">
    <name type="scientific">Paenibacillus thiaminolyticus</name>
    <name type="common">Bacillus thiaminolyticus</name>
    <dbReference type="NCBI Taxonomy" id="49283"/>
    <lineage>
        <taxon>Bacteria</taxon>
        <taxon>Bacillati</taxon>
        <taxon>Bacillota</taxon>
        <taxon>Bacilli</taxon>
        <taxon>Bacillales</taxon>
        <taxon>Paenibacillaceae</taxon>
        <taxon>Paenibacillus</taxon>
    </lineage>
</organism>
<dbReference type="InterPro" id="IPR034660">
    <property type="entry name" value="DinB/YfiT-like"/>
</dbReference>
<dbReference type="Gene3D" id="1.20.120.450">
    <property type="entry name" value="dinb family like domain"/>
    <property type="match status" value="1"/>
</dbReference>
<reference evidence="2 3" key="1">
    <citation type="submission" date="2022-05" db="EMBL/GenBank/DDBJ databases">
        <title>Genome Sequencing of Bee-Associated Microbes.</title>
        <authorList>
            <person name="Dunlap C."/>
        </authorList>
    </citation>
    <scope>NUCLEOTIDE SEQUENCE [LARGE SCALE GENOMIC DNA]</scope>
    <source>
        <strain evidence="2 3">NRRL B-14613</strain>
    </source>
</reference>
<dbReference type="Pfam" id="PF12867">
    <property type="entry name" value="DinB_2"/>
    <property type="match status" value="1"/>
</dbReference>
<dbReference type="GeneID" id="76996322"/>